<dbReference type="KEGG" id="clt:CM240_3070"/>
<dbReference type="PATRIC" id="fig|1216932.3.peg.3036"/>
<evidence type="ECO:0000256" key="1">
    <source>
        <dbReference type="ARBA" id="ARBA00022679"/>
    </source>
</evidence>
<gene>
    <name evidence="3" type="ORF">CM240_3070</name>
</gene>
<dbReference type="Proteomes" id="UP000019426">
    <property type="component" value="Chromosome M2/40_rep2"/>
</dbReference>
<dbReference type="EMBL" id="HG917869">
    <property type="protein sequence ID" value="CDM70187.1"/>
    <property type="molecule type" value="Genomic_DNA"/>
</dbReference>
<dbReference type="STRING" id="1216932.CM240_3070"/>
<evidence type="ECO:0000259" key="2">
    <source>
        <dbReference type="Pfam" id="PF13847"/>
    </source>
</evidence>
<proteinExistence type="predicted"/>
<dbReference type="GO" id="GO:0032259">
    <property type="term" value="P:methylation"/>
    <property type="evidence" value="ECO:0007669"/>
    <property type="project" value="UniProtKB-KW"/>
</dbReference>
<dbReference type="InterPro" id="IPR025714">
    <property type="entry name" value="Methyltranfer_dom"/>
</dbReference>
<dbReference type="InterPro" id="IPR029063">
    <property type="entry name" value="SAM-dependent_MTases_sf"/>
</dbReference>
<dbReference type="eggNOG" id="COG0500">
    <property type="taxonomic scope" value="Bacteria"/>
</dbReference>
<sequence>MYFDYVAKEWDTPRRIERAKIISKEISRSIDNIEIKSAMEFGCGTGLISLNLVNKFKNITLIDNSEEMIQIVNKKISECDFQNIKSICDNITDMKINDTYDVIYSSMSLHHIVNVKKVLNKLYYSLNSDGVLCIVDLNEENGRFHKNEEDFNGHNGFNQQWLKEVVEEVGFKSVKSRTFYNGRKNIDGEEVPYSLFILSALKEDRGYLIEV</sequence>
<dbReference type="PANTHER" id="PTHR43861:SF3">
    <property type="entry name" value="PUTATIVE (AFU_ORTHOLOGUE AFUA_2G14390)-RELATED"/>
    <property type="match status" value="1"/>
</dbReference>
<accession>W6S6Z9</accession>
<dbReference type="AlphaFoldDB" id="W6S6Z9"/>
<dbReference type="GO" id="GO:0008168">
    <property type="term" value="F:methyltransferase activity"/>
    <property type="evidence" value="ECO:0007669"/>
    <property type="project" value="UniProtKB-KW"/>
</dbReference>
<protein>
    <submittedName>
        <fullName evidence="3">Type 12 methyltransferase</fullName>
    </submittedName>
</protein>
<dbReference type="PANTHER" id="PTHR43861">
    <property type="entry name" value="TRANS-ACONITATE 2-METHYLTRANSFERASE-RELATED"/>
    <property type="match status" value="1"/>
</dbReference>
<dbReference type="Pfam" id="PF13847">
    <property type="entry name" value="Methyltransf_31"/>
    <property type="match status" value="1"/>
</dbReference>
<keyword evidence="3" id="KW-0489">Methyltransferase</keyword>
<dbReference type="RefSeq" id="WP_044040330.1">
    <property type="nucleotide sequence ID" value="NZ_HG917869.1"/>
</dbReference>
<dbReference type="OrthoDB" id="9791837at2"/>
<dbReference type="SUPFAM" id="SSF53335">
    <property type="entry name" value="S-adenosyl-L-methionine-dependent methyltransferases"/>
    <property type="match status" value="1"/>
</dbReference>
<reference evidence="3 4" key="1">
    <citation type="submission" date="2013-11" db="EMBL/GenBank/DDBJ databases">
        <title>Complete genome sequence of Clostridum sp. M2/40.</title>
        <authorList>
            <person name="Wibberg D."/>
            <person name="Puehler A."/>
            <person name="Schlueter A."/>
        </authorList>
    </citation>
    <scope>NUCLEOTIDE SEQUENCE [LARGE SCALE GENOMIC DNA]</scope>
    <source>
        <strain evidence="4">M2/40</strain>
    </source>
</reference>
<dbReference type="HOGENOM" id="CLU_037990_1_2_9"/>
<evidence type="ECO:0000313" key="4">
    <source>
        <dbReference type="Proteomes" id="UP000019426"/>
    </source>
</evidence>
<evidence type="ECO:0000313" key="3">
    <source>
        <dbReference type="EMBL" id="CDM70187.1"/>
    </source>
</evidence>
<dbReference type="Gene3D" id="3.40.50.150">
    <property type="entry name" value="Vaccinia Virus protein VP39"/>
    <property type="match status" value="1"/>
</dbReference>
<organism evidence="3 4">
    <name type="scientific">Clostridium bornimense</name>
    <dbReference type="NCBI Taxonomy" id="1216932"/>
    <lineage>
        <taxon>Bacteria</taxon>
        <taxon>Bacillati</taxon>
        <taxon>Bacillota</taxon>
        <taxon>Clostridia</taxon>
        <taxon>Eubacteriales</taxon>
        <taxon>Clostridiaceae</taxon>
        <taxon>Clostridium</taxon>
    </lineage>
</organism>
<name>W6S6Z9_9CLOT</name>
<keyword evidence="1 3" id="KW-0808">Transferase</keyword>
<feature type="domain" description="Methyltransferase" evidence="2">
    <location>
        <begin position="38"/>
        <end position="151"/>
    </location>
</feature>
<keyword evidence="4" id="KW-1185">Reference proteome</keyword>
<dbReference type="CDD" id="cd02440">
    <property type="entry name" value="AdoMet_MTases"/>
    <property type="match status" value="1"/>
</dbReference>